<accession>A0A1L9SCZ7</accession>
<protein>
    <submittedName>
        <fullName evidence="1">Uncharacterized protein</fullName>
    </submittedName>
</protein>
<dbReference type="EMBL" id="KV878346">
    <property type="protein sequence ID" value="OJJ45095.1"/>
    <property type="molecule type" value="Genomic_DNA"/>
</dbReference>
<evidence type="ECO:0000313" key="1">
    <source>
        <dbReference type="EMBL" id="OJJ45095.1"/>
    </source>
</evidence>
<reference evidence="2" key="1">
    <citation type="journal article" date="2017" name="Genome Biol.">
        <title>Comparative genomics reveals high biological diversity and specific adaptations in the industrially and medically important fungal genus Aspergillus.</title>
        <authorList>
            <person name="de Vries R.P."/>
            <person name="Riley R."/>
            <person name="Wiebenga A."/>
            <person name="Aguilar-Osorio G."/>
            <person name="Amillis S."/>
            <person name="Uchima C.A."/>
            <person name="Anderluh G."/>
            <person name="Asadollahi M."/>
            <person name="Askin M."/>
            <person name="Barry K."/>
            <person name="Battaglia E."/>
            <person name="Bayram O."/>
            <person name="Benocci T."/>
            <person name="Braus-Stromeyer S.A."/>
            <person name="Caldana C."/>
            <person name="Canovas D."/>
            <person name="Cerqueira G.C."/>
            <person name="Chen F."/>
            <person name="Chen W."/>
            <person name="Choi C."/>
            <person name="Clum A."/>
            <person name="Dos Santos R.A."/>
            <person name="Damasio A.R."/>
            <person name="Diallinas G."/>
            <person name="Emri T."/>
            <person name="Fekete E."/>
            <person name="Flipphi M."/>
            <person name="Freyberg S."/>
            <person name="Gallo A."/>
            <person name="Gournas C."/>
            <person name="Habgood R."/>
            <person name="Hainaut M."/>
            <person name="Harispe M.L."/>
            <person name="Henrissat B."/>
            <person name="Hilden K.S."/>
            <person name="Hope R."/>
            <person name="Hossain A."/>
            <person name="Karabika E."/>
            <person name="Karaffa L."/>
            <person name="Karanyi Z."/>
            <person name="Krasevec N."/>
            <person name="Kuo A."/>
            <person name="Kusch H."/>
            <person name="LaButti K."/>
            <person name="Lagendijk E.L."/>
            <person name="Lapidus A."/>
            <person name="Levasseur A."/>
            <person name="Lindquist E."/>
            <person name="Lipzen A."/>
            <person name="Logrieco A.F."/>
            <person name="MacCabe A."/>
            <person name="Maekelae M.R."/>
            <person name="Malavazi I."/>
            <person name="Melin P."/>
            <person name="Meyer V."/>
            <person name="Mielnichuk N."/>
            <person name="Miskei M."/>
            <person name="Molnar A.P."/>
            <person name="Mule G."/>
            <person name="Ngan C.Y."/>
            <person name="Orejas M."/>
            <person name="Orosz E."/>
            <person name="Ouedraogo J.P."/>
            <person name="Overkamp K.M."/>
            <person name="Park H.-S."/>
            <person name="Perrone G."/>
            <person name="Piumi F."/>
            <person name="Punt P.J."/>
            <person name="Ram A.F."/>
            <person name="Ramon A."/>
            <person name="Rauscher S."/>
            <person name="Record E."/>
            <person name="Riano-Pachon D.M."/>
            <person name="Robert V."/>
            <person name="Roehrig J."/>
            <person name="Ruller R."/>
            <person name="Salamov A."/>
            <person name="Salih N.S."/>
            <person name="Samson R.A."/>
            <person name="Sandor E."/>
            <person name="Sanguinetti M."/>
            <person name="Schuetze T."/>
            <person name="Sepcic K."/>
            <person name="Shelest E."/>
            <person name="Sherlock G."/>
            <person name="Sophianopoulou V."/>
            <person name="Squina F.M."/>
            <person name="Sun H."/>
            <person name="Susca A."/>
            <person name="Todd R.B."/>
            <person name="Tsang A."/>
            <person name="Unkles S.E."/>
            <person name="van de Wiele N."/>
            <person name="van Rossen-Uffink D."/>
            <person name="Oliveira J.V."/>
            <person name="Vesth T.C."/>
            <person name="Visser J."/>
            <person name="Yu J.-H."/>
            <person name="Zhou M."/>
            <person name="Andersen M.R."/>
            <person name="Archer D.B."/>
            <person name="Baker S.E."/>
            <person name="Benoit I."/>
            <person name="Brakhage A.A."/>
            <person name="Braus G.H."/>
            <person name="Fischer R."/>
            <person name="Frisvad J.C."/>
            <person name="Goldman G.H."/>
            <person name="Houbraken J."/>
            <person name="Oakley B."/>
            <person name="Pocsi I."/>
            <person name="Scazzocchio C."/>
            <person name="Seiboth B."/>
            <person name="vanKuyk P.A."/>
            <person name="Wortman J."/>
            <person name="Dyer P.S."/>
            <person name="Grigoriev I.V."/>
        </authorList>
    </citation>
    <scope>NUCLEOTIDE SEQUENCE [LARGE SCALE GENOMIC DNA]</scope>
    <source>
        <strain evidence="2">CBS 506.65</strain>
    </source>
</reference>
<dbReference type="GeneID" id="34613594"/>
<dbReference type="RefSeq" id="XP_022579605.1">
    <property type="nucleotide sequence ID" value="XM_022727130.1"/>
</dbReference>
<dbReference type="OrthoDB" id="4343031at2759"/>
<proteinExistence type="predicted"/>
<gene>
    <name evidence="1" type="ORF">ASPZODRAFT_18005</name>
</gene>
<organism evidence="1 2">
    <name type="scientific">Penicilliopsis zonata CBS 506.65</name>
    <dbReference type="NCBI Taxonomy" id="1073090"/>
    <lineage>
        <taxon>Eukaryota</taxon>
        <taxon>Fungi</taxon>
        <taxon>Dikarya</taxon>
        <taxon>Ascomycota</taxon>
        <taxon>Pezizomycotina</taxon>
        <taxon>Eurotiomycetes</taxon>
        <taxon>Eurotiomycetidae</taxon>
        <taxon>Eurotiales</taxon>
        <taxon>Aspergillaceae</taxon>
        <taxon>Penicilliopsis</taxon>
    </lineage>
</organism>
<dbReference type="AlphaFoldDB" id="A0A1L9SCZ7"/>
<sequence length="106" mass="12004">MLASRIRTRPLFQAIRLRALHKESHSPSTKGSELFVASTFPDNFDAPEFISERQKDAQTVRMGKWEEMNASTSEASIKADRGEIQEATPAKKKDVILEEAPRLDEM</sequence>
<name>A0A1L9SCZ7_9EURO</name>
<dbReference type="VEuPathDB" id="FungiDB:ASPZODRAFT_18005"/>
<dbReference type="Proteomes" id="UP000184188">
    <property type="component" value="Unassembled WGS sequence"/>
</dbReference>
<evidence type="ECO:0000313" key="2">
    <source>
        <dbReference type="Proteomes" id="UP000184188"/>
    </source>
</evidence>
<keyword evidence="2" id="KW-1185">Reference proteome</keyword>